<reference evidence="10 11" key="1">
    <citation type="submission" date="2022-09" db="EMBL/GenBank/DDBJ databases">
        <title>Enrichment on poylsaccharides allowed isolation of novel metabolic and taxonomic groups of Haloarchaea.</title>
        <authorList>
            <person name="Sorokin D.Y."/>
            <person name="Elcheninov A.G."/>
            <person name="Khizhniak T.V."/>
            <person name="Kolganova T.V."/>
            <person name="Kublanov I.V."/>
        </authorList>
    </citation>
    <scope>NUCLEOTIDE SEQUENCE [LARGE SCALE GENOMIC DNA]</scope>
    <source>
        <strain evidence="10 11">AArc-m2/3/4</strain>
    </source>
</reference>
<dbReference type="SUPFAM" id="SSF161098">
    <property type="entry name" value="MetI-like"/>
    <property type="match status" value="1"/>
</dbReference>
<evidence type="ECO:0000313" key="11">
    <source>
        <dbReference type="Proteomes" id="UP001320972"/>
    </source>
</evidence>
<evidence type="ECO:0000313" key="10">
    <source>
        <dbReference type="EMBL" id="MCU4973887.1"/>
    </source>
</evidence>
<evidence type="ECO:0000256" key="8">
    <source>
        <dbReference type="RuleBase" id="RU363043"/>
    </source>
</evidence>
<keyword evidence="4 8" id="KW-1003">Cell membrane</keyword>
<evidence type="ECO:0000256" key="5">
    <source>
        <dbReference type="ARBA" id="ARBA00022692"/>
    </source>
</evidence>
<keyword evidence="5 8" id="KW-0812">Transmembrane</keyword>
<feature type="transmembrane region" description="Helical" evidence="8">
    <location>
        <begin position="202"/>
        <end position="223"/>
    </location>
</feature>
<feature type="transmembrane region" description="Helical" evidence="8">
    <location>
        <begin position="120"/>
        <end position="145"/>
    </location>
</feature>
<dbReference type="RefSeq" id="WP_338008187.1">
    <property type="nucleotide sequence ID" value="NZ_JAOPKB010000008.1"/>
</dbReference>
<feature type="transmembrane region" description="Helical" evidence="8">
    <location>
        <begin position="79"/>
        <end position="108"/>
    </location>
</feature>
<comment type="caution">
    <text evidence="10">The sequence shown here is derived from an EMBL/GenBank/DDBJ whole genome shotgun (WGS) entry which is preliminary data.</text>
</comment>
<dbReference type="NCBIfam" id="TIGR00974">
    <property type="entry name" value="3a0107s02c"/>
    <property type="match status" value="1"/>
</dbReference>
<keyword evidence="7 8" id="KW-0472">Membrane</keyword>
<keyword evidence="6 8" id="KW-1133">Transmembrane helix</keyword>
<evidence type="ECO:0000256" key="6">
    <source>
        <dbReference type="ARBA" id="ARBA00022989"/>
    </source>
</evidence>
<comment type="subcellular location">
    <subcellularLocation>
        <location evidence="1 8">Cell membrane</location>
        <topology evidence="1 8">Multi-pass membrane protein</topology>
    </subcellularLocation>
</comment>
<comment type="similarity">
    <text evidence="2 8">Belongs to the binding-protein-dependent transport system permease family. CysTW subfamily.</text>
</comment>
<keyword evidence="11" id="KW-1185">Reference proteome</keyword>
<feature type="transmembrane region" description="Helical" evidence="8">
    <location>
        <begin position="24"/>
        <end position="45"/>
    </location>
</feature>
<feature type="domain" description="ABC transmembrane type-1" evidence="9">
    <location>
        <begin position="83"/>
        <end position="287"/>
    </location>
</feature>
<evidence type="ECO:0000256" key="1">
    <source>
        <dbReference type="ARBA" id="ARBA00004651"/>
    </source>
</evidence>
<name>A0ABT2QG31_9EURY</name>
<dbReference type="EMBL" id="JAOPKB010000008">
    <property type="protein sequence ID" value="MCU4973887.1"/>
    <property type="molecule type" value="Genomic_DNA"/>
</dbReference>
<proteinExistence type="inferred from homology"/>
<evidence type="ECO:0000256" key="3">
    <source>
        <dbReference type="ARBA" id="ARBA00022448"/>
    </source>
</evidence>
<dbReference type="Pfam" id="PF00528">
    <property type="entry name" value="BPD_transp_1"/>
    <property type="match status" value="1"/>
</dbReference>
<dbReference type="PROSITE" id="PS50928">
    <property type="entry name" value="ABC_TM1"/>
    <property type="match status" value="1"/>
</dbReference>
<protein>
    <recommendedName>
        <fullName evidence="8">Phosphate transport system permease protein PstA</fullName>
    </recommendedName>
</protein>
<sequence>MSTKIDDELFGSADLQWEKLKNKLFLGICFTASLFGVVVLVFLLADVAYEAGIGIVEFDINIGQFLTEGGRRDPEDAGFYAAIVASVWLMALTAVMAFVVGVGSAIYLEEYAPDTRITRLIEANLANLAGVPSVVYGLLVLAAVVNGFGTGSILLAGAIALALLIVPIIIVSTQEALRAVPDGLRNGSYATGATQWQTIRQVVLPAAIPGILTGTILALARAIGETAPLIMVGILFTARRPPGPLDSFSAMPSQIYVWAAQPQPHFHHLAALGIVVLLAFMLTMNAVAVFLRNRYEREL</sequence>
<evidence type="ECO:0000259" key="9">
    <source>
        <dbReference type="PROSITE" id="PS50928"/>
    </source>
</evidence>
<feature type="transmembrane region" description="Helical" evidence="8">
    <location>
        <begin position="151"/>
        <end position="171"/>
    </location>
</feature>
<dbReference type="InterPro" id="IPR000515">
    <property type="entry name" value="MetI-like"/>
</dbReference>
<keyword evidence="3" id="KW-0813">Transport</keyword>
<accession>A0ABT2QG31</accession>
<dbReference type="CDD" id="cd06261">
    <property type="entry name" value="TM_PBP2"/>
    <property type="match status" value="1"/>
</dbReference>
<organism evidence="10 11">
    <name type="scientific">Natronoglomus mannanivorans</name>
    <dbReference type="NCBI Taxonomy" id="2979990"/>
    <lineage>
        <taxon>Archaea</taxon>
        <taxon>Methanobacteriati</taxon>
        <taxon>Methanobacteriota</taxon>
        <taxon>Stenosarchaea group</taxon>
        <taxon>Halobacteria</taxon>
        <taxon>Halobacteriales</taxon>
        <taxon>Natrialbaceae</taxon>
        <taxon>Natronoglomus</taxon>
    </lineage>
</organism>
<dbReference type="PANTHER" id="PTHR43470:SF5">
    <property type="entry name" value="PHOSPHATE TRANSPORT SYSTEM PERMEASE PROTEIN PSTA"/>
    <property type="match status" value="1"/>
</dbReference>
<gene>
    <name evidence="10" type="primary">pstA</name>
    <name evidence="10" type="ORF">OB955_14200</name>
</gene>
<feature type="transmembrane region" description="Helical" evidence="8">
    <location>
        <begin position="269"/>
        <end position="291"/>
    </location>
</feature>
<evidence type="ECO:0000256" key="7">
    <source>
        <dbReference type="ARBA" id="ARBA00023136"/>
    </source>
</evidence>
<dbReference type="Proteomes" id="UP001320972">
    <property type="component" value="Unassembled WGS sequence"/>
</dbReference>
<evidence type="ECO:0000256" key="4">
    <source>
        <dbReference type="ARBA" id="ARBA00022475"/>
    </source>
</evidence>
<dbReference type="PANTHER" id="PTHR43470">
    <property type="entry name" value="PHOSPHATE TRANSPORT SYSTEM PERMEASE PROTEIN PSTA-RELATED"/>
    <property type="match status" value="1"/>
</dbReference>
<dbReference type="InterPro" id="IPR005672">
    <property type="entry name" value="Phosphate_PstA"/>
</dbReference>
<dbReference type="InterPro" id="IPR035906">
    <property type="entry name" value="MetI-like_sf"/>
</dbReference>
<dbReference type="Gene3D" id="1.10.3720.10">
    <property type="entry name" value="MetI-like"/>
    <property type="match status" value="1"/>
</dbReference>
<evidence type="ECO:0000256" key="2">
    <source>
        <dbReference type="ARBA" id="ARBA00007069"/>
    </source>
</evidence>